<comment type="similarity">
    <text evidence="4 5">Belongs to the RNA methyltransferase RlmH family.</text>
</comment>
<dbReference type="PIRSF" id="PIRSF004505">
    <property type="entry name" value="MT_bac"/>
    <property type="match status" value="1"/>
</dbReference>
<organism evidence="6">
    <name type="scientific">uncultured Rubrobacteraceae bacterium</name>
    <dbReference type="NCBI Taxonomy" id="349277"/>
    <lineage>
        <taxon>Bacteria</taxon>
        <taxon>Bacillati</taxon>
        <taxon>Actinomycetota</taxon>
        <taxon>Rubrobacteria</taxon>
        <taxon>Rubrobacterales</taxon>
        <taxon>Rubrobacteraceae</taxon>
        <taxon>environmental samples</taxon>
    </lineage>
</organism>
<accession>A0A6J4SBD4</accession>
<dbReference type="Pfam" id="PF02590">
    <property type="entry name" value="SPOUT_MTase"/>
    <property type="match status" value="1"/>
</dbReference>
<evidence type="ECO:0000313" key="6">
    <source>
        <dbReference type="EMBL" id="CAA9494668.1"/>
    </source>
</evidence>
<feature type="binding site" evidence="5">
    <location>
        <begin position="125"/>
        <end position="130"/>
    </location>
    <ligand>
        <name>S-adenosyl-L-methionine</name>
        <dbReference type="ChEBI" id="CHEBI:59789"/>
    </ligand>
</feature>
<dbReference type="GO" id="GO:0005737">
    <property type="term" value="C:cytoplasm"/>
    <property type="evidence" value="ECO:0007669"/>
    <property type="project" value="UniProtKB-SubCell"/>
</dbReference>
<dbReference type="InterPro" id="IPR029028">
    <property type="entry name" value="Alpha/beta_knot_MTases"/>
</dbReference>
<gene>
    <name evidence="5" type="primary">rlmH</name>
    <name evidence="6" type="ORF">AVDCRST_MAG12-2294</name>
</gene>
<evidence type="ECO:0000256" key="5">
    <source>
        <dbReference type="HAMAP-Rule" id="MF_00658"/>
    </source>
</evidence>
<dbReference type="GO" id="GO:0070038">
    <property type="term" value="F:rRNA (pseudouridine-N3-)-methyltransferase activity"/>
    <property type="evidence" value="ECO:0007669"/>
    <property type="project" value="UniProtKB-UniRule"/>
</dbReference>
<dbReference type="EMBL" id="CADCVK010000343">
    <property type="protein sequence ID" value="CAA9494668.1"/>
    <property type="molecule type" value="Genomic_DNA"/>
</dbReference>
<evidence type="ECO:0000256" key="1">
    <source>
        <dbReference type="ARBA" id="ARBA00022603"/>
    </source>
</evidence>
<comment type="subcellular location">
    <subcellularLocation>
        <location evidence="5">Cytoplasm</location>
    </subcellularLocation>
</comment>
<dbReference type="InterPro" id="IPR003742">
    <property type="entry name" value="RlmH-like"/>
</dbReference>
<protein>
    <recommendedName>
        <fullName evidence="5">Ribosomal RNA large subunit methyltransferase H</fullName>
        <ecNumber evidence="5">2.1.1.177</ecNumber>
    </recommendedName>
    <alternativeName>
        <fullName evidence="5">23S rRNA (pseudouridine1915-N3)-methyltransferase</fullName>
    </alternativeName>
    <alternativeName>
        <fullName evidence="5">23S rRNA m3Psi1915 methyltransferase</fullName>
    </alternativeName>
    <alternativeName>
        <fullName evidence="5">rRNA (pseudouridine-N3-)-methyltransferase RlmH</fullName>
    </alternativeName>
</protein>
<keyword evidence="5" id="KW-0698">rRNA processing</keyword>
<dbReference type="AlphaFoldDB" id="A0A6J4SBD4"/>
<sequence>MIRRATIVAVGRIRGWPADGCADYAERLRRHFPVEIVEVPEEDMNRRSPQEVRTAEGERMAKRIPGGSHLVALDRERGRRVSSEDLARRLGSLGVSGRSDLAVVIGGPLGLSRDLLSRADEAWSFGEITLPHALARVVFLEQLYRAVKIERGEKYHW</sequence>
<dbReference type="PANTHER" id="PTHR33603">
    <property type="entry name" value="METHYLTRANSFERASE"/>
    <property type="match status" value="1"/>
</dbReference>
<keyword evidence="5" id="KW-0963">Cytoplasm</keyword>
<dbReference type="PANTHER" id="PTHR33603:SF1">
    <property type="entry name" value="RIBOSOMAL RNA LARGE SUBUNIT METHYLTRANSFERASE H"/>
    <property type="match status" value="1"/>
</dbReference>
<dbReference type="SUPFAM" id="SSF75217">
    <property type="entry name" value="alpha/beta knot"/>
    <property type="match status" value="1"/>
</dbReference>
<comment type="catalytic activity">
    <reaction evidence="5">
        <text>pseudouridine(1915) in 23S rRNA + S-adenosyl-L-methionine = N(3)-methylpseudouridine(1915) in 23S rRNA + S-adenosyl-L-homocysteine + H(+)</text>
        <dbReference type="Rhea" id="RHEA:42752"/>
        <dbReference type="Rhea" id="RHEA-COMP:10221"/>
        <dbReference type="Rhea" id="RHEA-COMP:10222"/>
        <dbReference type="ChEBI" id="CHEBI:15378"/>
        <dbReference type="ChEBI" id="CHEBI:57856"/>
        <dbReference type="ChEBI" id="CHEBI:59789"/>
        <dbReference type="ChEBI" id="CHEBI:65314"/>
        <dbReference type="ChEBI" id="CHEBI:74486"/>
        <dbReference type="EC" id="2.1.1.177"/>
    </reaction>
</comment>
<feature type="binding site" evidence="5">
    <location>
        <position position="73"/>
    </location>
    <ligand>
        <name>S-adenosyl-L-methionine</name>
        <dbReference type="ChEBI" id="CHEBI:59789"/>
    </ligand>
</feature>
<comment type="function">
    <text evidence="5">Specifically methylates the pseudouridine at position 1915 (m3Psi1915) in 23S rRNA.</text>
</comment>
<evidence type="ECO:0000256" key="3">
    <source>
        <dbReference type="ARBA" id="ARBA00022691"/>
    </source>
</evidence>
<comment type="subunit">
    <text evidence="5">Homodimer.</text>
</comment>
<keyword evidence="1 5" id="KW-0489">Methyltransferase</keyword>
<name>A0A6J4SBD4_9ACTN</name>
<dbReference type="InterPro" id="IPR029026">
    <property type="entry name" value="tRNA_m1G_MTases_N"/>
</dbReference>
<keyword evidence="3 5" id="KW-0949">S-adenosyl-L-methionine</keyword>
<dbReference type="CDD" id="cd18081">
    <property type="entry name" value="RlmH-like"/>
    <property type="match status" value="1"/>
</dbReference>
<dbReference type="EC" id="2.1.1.177" evidence="5"/>
<evidence type="ECO:0000256" key="4">
    <source>
        <dbReference type="ARBA" id="ARBA00038303"/>
    </source>
</evidence>
<reference evidence="6" key="1">
    <citation type="submission" date="2020-02" db="EMBL/GenBank/DDBJ databases">
        <authorList>
            <person name="Meier V. D."/>
        </authorList>
    </citation>
    <scope>NUCLEOTIDE SEQUENCE</scope>
    <source>
        <strain evidence="6">AVDCRST_MAG12</strain>
    </source>
</reference>
<dbReference type="HAMAP" id="MF_00658">
    <property type="entry name" value="23SrRNA_methyltr_H"/>
    <property type="match status" value="1"/>
</dbReference>
<dbReference type="Gene3D" id="3.40.1280.10">
    <property type="match status" value="1"/>
</dbReference>
<feature type="binding site" evidence="5">
    <location>
        <position position="106"/>
    </location>
    <ligand>
        <name>S-adenosyl-L-methionine</name>
        <dbReference type="ChEBI" id="CHEBI:59789"/>
    </ligand>
</feature>
<proteinExistence type="inferred from homology"/>
<evidence type="ECO:0000256" key="2">
    <source>
        <dbReference type="ARBA" id="ARBA00022679"/>
    </source>
</evidence>
<keyword evidence="2 5" id="KW-0808">Transferase</keyword>